<sequence length="199" mass="22723">MLPMKQVYVVSDQHIRYVATEAFFGANIAKESFLQKYRVKILPIMLKLKDLNADLETLVSFVLPQRPNPIETSSKREFVKAYLLDIVPEKKGNLGPIVRPISMFSKNGRWINRLLLLNTTRWTLTPLPNSKKLAIASKWVFKLKLSTDGSVDRYKARLVAKGYNQIEGVNYVESFSPFAMMVTLRMLLSIVAAYSCPLH</sequence>
<accession>A0AAW2IP61</accession>
<name>A0AAW2IP61_9LAMI</name>
<reference evidence="2" key="2">
    <citation type="journal article" date="2024" name="Plant">
        <title>Genomic evolution and insights into agronomic trait innovations of Sesamum species.</title>
        <authorList>
            <person name="Miao H."/>
            <person name="Wang L."/>
            <person name="Qu L."/>
            <person name="Liu H."/>
            <person name="Sun Y."/>
            <person name="Le M."/>
            <person name="Wang Q."/>
            <person name="Wei S."/>
            <person name="Zheng Y."/>
            <person name="Lin W."/>
            <person name="Duan Y."/>
            <person name="Cao H."/>
            <person name="Xiong S."/>
            <person name="Wang X."/>
            <person name="Wei L."/>
            <person name="Li C."/>
            <person name="Ma Q."/>
            <person name="Ju M."/>
            <person name="Zhao R."/>
            <person name="Li G."/>
            <person name="Mu C."/>
            <person name="Tian Q."/>
            <person name="Mei H."/>
            <person name="Zhang T."/>
            <person name="Gao T."/>
            <person name="Zhang H."/>
        </authorList>
    </citation>
    <scope>NUCLEOTIDE SEQUENCE</scope>
    <source>
        <strain evidence="2">G01</strain>
    </source>
</reference>
<proteinExistence type="predicted"/>
<feature type="domain" description="Reverse transcriptase Ty1/copia-type" evidence="1">
    <location>
        <begin position="121"/>
        <end position="199"/>
    </location>
</feature>
<dbReference type="AlphaFoldDB" id="A0AAW2IP61"/>
<evidence type="ECO:0000259" key="1">
    <source>
        <dbReference type="Pfam" id="PF07727"/>
    </source>
</evidence>
<comment type="caution">
    <text evidence="2">The sequence shown here is derived from an EMBL/GenBank/DDBJ whole genome shotgun (WGS) entry which is preliminary data.</text>
</comment>
<protein>
    <submittedName>
        <fullName evidence="2">Retrovirus-related Pol polyprotein from transposon RE1</fullName>
    </submittedName>
</protein>
<dbReference type="InterPro" id="IPR013103">
    <property type="entry name" value="RVT_2"/>
</dbReference>
<reference evidence="2" key="1">
    <citation type="submission" date="2020-06" db="EMBL/GenBank/DDBJ databases">
        <authorList>
            <person name="Li T."/>
            <person name="Hu X."/>
            <person name="Zhang T."/>
            <person name="Song X."/>
            <person name="Zhang H."/>
            <person name="Dai N."/>
            <person name="Sheng W."/>
            <person name="Hou X."/>
            <person name="Wei L."/>
        </authorList>
    </citation>
    <scope>NUCLEOTIDE SEQUENCE</scope>
    <source>
        <strain evidence="2">G01</strain>
        <tissue evidence="2">Leaf</tissue>
    </source>
</reference>
<dbReference type="Pfam" id="PF07727">
    <property type="entry name" value="RVT_2"/>
    <property type="match status" value="1"/>
</dbReference>
<gene>
    <name evidence="2" type="ORF">Sangu_2867100</name>
</gene>
<organism evidence="2">
    <name type="scientific">Sesamum angustifolium</name>
    <dbReference type="NCBI Taxonomy" id="2727405"/>
    <lineage>
        <taxon>Eukaryota</taxon>
        <taxon>Viridiplantae</taxon>
        <taxon>Streptophyta</taxon>
        <taxon>Embryophyta</taxon>
        <taxon>Tracheophyta</taxon>
        <taxon>Spermatophyta</taxon>
        <taxon>Magnoliopsida</taxon>
        <taxon>eudicotyledons</taxon>
        <taxon>Gunneridae</taxon>
        <taxon>Pentapetalae</taxon>
        <taxon>asterids</taxon>
        <taxon>lamiids</taxon>
        <taxon>Lamiales</taxon>
        <taxon>Pedaliaceae</taxon>
        <taxon>Sesamum</taxon>
    </lineage>
</organism>
<evidence type="ECO:0000313" key="2">
    <source>
        <dbReference type="EMBL" id="KAL0283775.1"/>
    </source>
</evidence>
<dbReference type="EMBL" id="JACGWK010001697">
    <property type="protein sequence ID" value="KAL0283775.1"/>
    <property type="molecule type" value="Genomic_DNA"/>
</dbReference>